<keyword evidence="3" id="KW-1185">Reference proteome</keyword>
<evidence type="ECO:0000313" key="2">
    <source>
        <dbReference type="EnsemblPlants" id="OPUNC09G08210.1"/>
    </source>
</evidence>
<dbReference type="EnsemblPlants" id="OPUNC09G08210.1">
    <property type="protein sequence ID" value="OPUNC09G08210.1"/>
    <property type="gene ID" value="OPUNC09G08210"/>
</dbReference>
<reference evidence="2" key="1">
    <citation type="submission" date="2015-04" db="UniProtKB">
        <authorList>
            <consortium name="EnsemblPlants"/>
        </authorList>
    </citation>
    <scope>IDENTIFICATION</scope>
</reference>
<name>A0A0E0M103_ORYPU</name>
<evidence type="ECO:0000313" key="3">
    <source>
        <dbReference type="Proteomes" id="UP000026962"/>
    </source>
</evidence>
<feature type="compositionally biased region" description="Basic and acidic residues" evidence="1">
    <location>
        <begin position="149"/>
        <end position="160"/>
    </location>
</feature>
<evidence type="ECO:0000256" key="1">
    <source>
        <dbReference type="SAM" id="MobiDB-lite"/>
    </source>
</evidence>
<dbReference type="AlphaFoldDB" id="A0A0E0M103"/>
<protein>
    <submittedName>
        <fullName evidence="2">Uncharacterized protein</fullName>
    </submittedName>
</protein>
<feature type="region of interest" description="Disordered" evidence="1">
    <location>
        <begin position="211"/>
        <end position="262"/>
    </location>
</feature>
<dbReference type="Proteomes" id="UP000026962">
    <property type="component" value="Chromosome 9"/>
</dbReference>
<feature type="compositionally biased region" description="Low complexity" evidence="1">
    <location>
        <begin position="224"/>
        <end position="234"/>
    </location>
</feature>
<organism evidence="2">
    <name type="scientific">Oryza punctata</name>
    <name type="common">Red rice</name>
    <dbReference type="NCBI Taxonomy" id="4537"/>
    <lineage>
        <taxon>Eukaryota</taxon>
        <taxon>Viridiplantae</taxon>
        <taxon>Streptophyta</taxon>
        <taxon>Embryophyta</taxon>
        <taxon>Tracheophyta</taxon>
        <taxon>Spermatophyta</taxon>
        <taxon>Magnoliopsida</taxon>
        <taxon>Liliopsida</taxon>
        <taxon>Poales</taxon>
        <taxon>Poaceae</taxon>
        <taxon>BOP clade</taxon>
        <taxon>Oryzoideae</taxon>
        <taxon>Oryzeae</taxon>
        <taxon>Oryzinae</taxon>
        <taxon>Oryza</taxon>
    </lineage>
</organism>
<accession>A0A0E0M103</accession>
<feature type="region of interest" description="Disordered" evidence="1">
    <location>
        <begin position="149"/>
        <end position="180"/>
    </location>
</feature>
<feature type="compositionally biased region" description="Polar residues" evidence="1">
    <location>
        <begin position="246"/>
        <end position="262"/>
    </location>
</feature>
<reference evidence="2" key="2">
    <citation type="submission" date="2018-05" db="EMBL/GenBank/DDBJ databases">
        <title>OpunRS2 (Oryza punctata Reference Sequence Version 2).</title>
        <authorList>
            <person name="Zhang J."/>
            <person name="Kudrna D."/>
            <person name="Lee S."/>
            <person name="Talag J."/>
            <person name="Welchert J."/>
            <person name="Wing R.A."/>
        </authorList>
    </citation>
    <scope>NUCLEOTIDE SEQUENCE [LARGE SCALE GENOMIC DNA]</scope>
</reference>
<dbReference type="Gramene" id="OPUNC09G08210.1">
    <property type="protein sequence ID" value="OPUNC09G08210.1"/>
    <property type="gene ID" value="OPUNC09G08210"/>
</dbReference>
<proteinExistence type="predicted"/>
<dbReference type="HOGENOM" id="CLU_1063133_0_0_1"/>
<sequence length="262" mass="29071">MDKDEMRMDKVGSARLAGGIGVARFTITRYISRRGRRCGAAGAPRSRANDFSFCRRRIMAMAFGRRRRDGHLLLQFLLQRHARVPLLLSSPSSTGCSSTFGLKAQLKVRGHRVKEGDAAAIQAPRQLQQQQCFTPPYSSSSGFTLPAMEHPRREEEKELQAARVNRRNPGRKEEKEEQGFQEEVVTGAVALWVEPSPQLALERRRGFSPMADRAGAGQLRGWSATAAPPRARTAGARRRLTGGSWKPSSCLYSNPSDYTSSI</sequence>